<reference evidence="2 3" key="1">
    <citation type="submission" date="2020-04" db="EMBL/GenBank/DDBJ databases">
        <title>Perkinsus olseni comparative genomics.</title>
        <authorList>
            <person name="Bogema D.R."/>
        </authorList>
    </citation>
    <scope>NUCLEOTIDE SEQUENCE [LARGE SCALE GENOMIC DNA]</scope>
    <source>
        <strain evidence="2">00978-12</strain>
    </source>
</reference>
<dbReference type="GO" id="GO:0003676">
    <property type="term" value="F:nucleic acid binding"/>
    <property type="evidence" value="ECO:0007669"/>
    <property type="project" value="InterPro"/>
</dbReference>
<protein>
    <recommendedName>
        <fullName evidence="1">Mei2-like C-terminal RNA recognition motif domain-containing protein</fullName>
    </recommendedName>
</protein>
<dbReference type="SUPFAM" id="SSF54928">
    <property type="entry name" value="RNA-binding domain, RBD"/>
    <property type="match status" value="1"/>
</dbReference>
<dbReference type="InterPro" id="IPR007201">
    <property type="entry name" value="Mei2-like_Rrm_C"/>
</dbReference>
<dbReference type="OrthoDB" id="417481at2759"/>
<dbReference type="Proteomes" id="UP000541610">
    <property type="component" value="Unassembled WGS sequence"/>
</dbReference>
<accession>A0A7J6NVQ1</accession>
<dbReference type="CDD" id="cd12277">
    <property type="entry name" value="RRM3_MEI2_EAR1_like"/>
    <property type="match status" value="1"/>
</dbReference>
<dbReference type="Pfam" id="PF04059">
    <property type="entry name" value="RRM_2"/>
    <property type="match status" value="1"/>
</dbReference>
<organism evidence="2 3">
    <name type="scientific">Perkinsus olseni</name>
    <name type="common">Perkinsus atlanticus</name>
    <dbReference type="NCBI Taxonomy" id="32597"/>
    <lineage>
        <taxon>Eukaryota</taxon>
        <taxon>Sar</taxon>
        <taxon>Alveolata</taxon>
        <taxon>Perkinsozoa</taxon>
        <taxon>Perkinsea</taxon>
        <taxon>Perkinsida</taxon>
        <taxon>Perkinsidae</taxon>
        <taxon>Perkinsus</taxon>
    </lineage>
</organism>
<name>A0A7J6NVQ1_PEROL</name>
<comment type="caution">
    <text evidence="2">The sequence shown here is derived from an EMBL/GenBank/DDBJ whole genome shotgun (WGS) entry which is preliminary data.</text>
</comment>
<evidence type="ECO:0000313" key="3">
    <source>
        <dbReference type="Proteomes" id="UP000541610"/>
    </source>
</evidence>
<dbReference type="EMBL" id="JABANP010000170">
    <property type="protein sequence ID" value="KAF4687875.1"/>
    <property type="molecule type" value="Genomic_DNA"/>
</dbReference>
<evidence type="ECO:0000313" key="2">
    <source>
        <dbReference type="EMBL" id="KAF4687875.1"/>
    </source>
</evidence>
<feature type="domain" description="Mei2-like C-terminal RNA recognition motif" evidence="1">
    <location>
        <begin position="78"/>
        <end position="175"/>
    </location>
</feature>
<dbReference type="InterPro" id="IPR035979">
    <property type="entry name" value="RBD_domain_sf"/>
</dbReference>
<sequence>MDNPPLPPPNFMKGSRMRAHTIASSGQQSLPTTAKTFRRPRCVSSSVGGTGFAHKQVPRRIDLTNQALANSDSVAYPTTLMLRNIPNRYTQGEVLAEIDGELGFKGTYDFFYMPTDVQNKCNVGYGFINFRTATDCTLFQDAFEKYHFRKFNSKKIGKTCFGHIQGLKANISHFKKAHVGNWDADRPLVFLEDGRVVSVRVAASILPLRRPTQPSTQEVLKISVIDTRIGAQDSPEPVTSAAAATTLSATGVGSHHRSLPQKSAWTSTFDIASLDCDLDFCRGSPASGGSTIDDIFADVEDMVPRRRDHSLSVDDMIYRKKFIDIPLEIPGGIPDMNIDVLPRGASHHHPYDLNTAKSPIVTGLISPWSW</sequence>
<dbReference type="AlphaFoldDB" id="A0A7J6NVQ1"/>
<gene>
    <name evidence="2" type="ORF">FOZ60_003435</name>
</gene>
<proteinExistence type="predicted"/>
<evidence type="ECO:0000259" key="1">
    <source>
        <dbReference type="Pfam" id="PF04059"/>
    </source>
</evidence>